<dbReference type="OMA" id="GLYRTHN"/>
<evidence type="ECO:0000256" key="6">
    <source>
        <dbReference type="ARBA" id="ARBA00022777"/>
    </source>
</evidence>
<evidence type="ECO:0000256" key="4">
    <source>
        <dbReference type="ARBA" id="ARBA00022679"/>
    </source>
</evidence>
<evidence type="ECO:0000259" key="10">
    <source>
        <dbReference type="PROSITE" id="PS50011"/>
    </source>
</evidence>
<keyword evidence="12" id="KW-1185">Reference proteome</keyword>
<evidence type="ECO:0000313" key="13">
    <source>
        <dbReference type="WBParaSite" id="TCLT_0000542601-mRNA-1"/>
    </source>
</evidence>
<dbReference type="InterPro" id="IPR008266">
    <property type="entry name" value="Tyr_kinase_AS"/>
</dbReference>
<dbReference type="WBParaSite" id="TCLT_0000542601-mRNA-1">
    <property type="protein sequence ID" value="TCLT_0000542601-mRNA-1"/>
    <property type="gene ID" value="TCLT_0000542601"/>
</dbReference>
<dbReference type="SUPFAM" id="SSF56112">
    <property type="entry name" value="Protein kinase-like (PK-like)"/>
    <property type="match status" value="1"/>
</dbReference>
<reference evidence="11 12" key="2">
    <citation type="submission" date="2018-11" db="EMBL/GenBank/DDBJ databases">
        <authorList>
            <consortium name="Pathogen Informatics"/>
        </authorList>
    </citation>
    <scope>NUCLEOTIDE SEQUENCE [LARGE SCALE GENOMIC DNA]</scope>
</reference>
<dbReference type="AlphaFoldDB" id="A0A0N5CYB1"/>
<dbReference type="Gene3D" id="3.30.200.20">
    <property type="entry name" value="Phosphorylase Kinase, domain 1"/>
    <property type="match status" value="1"/>
</dbReference>
<dbReference type="PANTHER" id="PTHR46485">
    <property type="entry name" value="LIM DOMAIN KINASE 1"/>
    <property type="match status" value="1"/>
</dbReference>
<dbReference type="InterPro" id="IPR050940">
    <property type="entry name" value="Actin_reg-Ser/Thr_kinase"/>
</dbReference>
<dbReference type="InterPro" id="IPR000719">
    <property type="entry name" value="Prot_kinase_dom"/>
</dbReference>
<dbReference type="OrthoDB" id="20134at2759"/>
<dbReference type="PROSITE" id="PS50011">
    <property type="entry name" value="PROTEIN_KINASE_DOM"/>
    <property type="match status" value="1"/>
</dbReference>
<name>A0A0N5CYB1_THECL</name>
<proteinExistence type="predicted"/>
<sequence length="839" mass="94834">MAMIMDINSSNRLQASNFLSPKAVSFHGCEASTSDNLHELSSGIYDADSGFIDRISPAPFVSSICSKILGNKVEKGKSSWGCKMAVRGNYQHSHWSSGQTSCSFLKMALKRLYARDDFEVLECLGEGFFGDVYKVQHRITKEVMVLKIGKERGNRRRAKTNVLKEIGVLNQLTSHPNLLSFRGVCVDLTEKSWNLHILMDFCDAGSLNRLICNRQERFGWHLRYSLARDISYAMDFMHAKKIMHRDLTSMNVLLQTVDYGYLKAVVADFGLSCKVPKSGDKLPQVGTPFWMAPECLKEEFYDEKADVFSFGIILCQMVARIDSDPEAGLYRTHNFGLDHIRFTALCPSDTPSDFLNIAFQCCLSLLNHTQFSNYVHTLCILNMNPVSRPSFTSLYHFFTKFLLSSHLVDDGSPLQSIENDGRLGRSWSDASLGYSKPKQSELSFILINNGRDTETRNQSKSMDVVPFLVFKDVPCKSILQISEIRKLKRENQMHKLARSIAMNEFSEEISLDTVNPFVTHEIYGTARKLTSVVATSQKICELSDEQECNNNKFDEPDMKYCFTNHERIVAQRSISLPSSATNLISVKPCVNFRASLPSLSAKSSPTVCGQCAKTDEISQLCVLKGQMSMAFKYEDQKFTSRQYLSTFFNRTLFSGVSANNQRRRDLSLLMDEAILNCDSSGFDLERWKNDISFANFLQQQNDVVTQQPFPVCPLTNESSRSNNPKHCKVSVWLRSTIIKWQIINGMIRDPYNEVGNASSNQKANECIKFLRESSATSVKHIEKNTIQNTVVLDTGFRNDTATLNSFCVSSSRYESCCKQRLAHIGDRHVTSVDKHCSVL</sequence>
<feature type="domain" description="Protein kinase" evidence="10">
    <location>
        <begin position="118"/>
        <end position="402"/>
    </location>
</feature>
<evidence type="ECO:0000256" key="9">
    <source>
        <dbReference type="PROSITE-ProRule" id="PRU10141"/>
    </source>
</evidence>
<dbReference type="PROSITE" id="PS00109">
    <property type="entry name" value="PROTEIN_KINASE_TYR"/>
    <property type="match status" value="1"/>
</dbReference>
<reference evidence="13" key="1">
    <citation type="submission" date="2017-02" db="UniProtKB">
        <authorList>
            <consortium name="WormBaseParasite"/>
        </authorList>
    </citation>
    <scope>IDENTIFICATION</scope>
</reference>
<evidence type="ECO:0000256" key="7">
    <source>
        <dbReference type="ARBA" id="ARBA00022840"/>
    </source>
</evidence>
<protein>
    <submittedName>
        <fullName evidence="13">Protein kinase domain-containing protein</fullName>
    </submittedName>
</protein>
<feature type="binding site" evidence="9">
    <location>
        <position position="147"/>
    </location>
    <ligand>
        <name>ATP</name>
        <dbReference type="ChEBI" id="CHEBI:30616"/>
    </ligand>
</feature>
<dbReference type="PROSITE" id="PS00107">
    <property type="entry name" value="PROTEIN_KINASE_ATP"/>
    <property type="match status" value="1"/>
</dbReference>
<dbReference type="GO" id="GO:0005634">
    <property type="term" value="C:nucleus"/>
    <property type="evidence" value="ECO:0007669"/>
    <property type="project" value="TreeGrafter"/>
</dbReference>
<evidence type="ECO:0000256" key="5">
    <source>
        <dbReference type="ARBA" id="ARBA00022741"/>
    </source>
</evidence>
<keyword evidence="5 9" id="KW-0547">Nucleotide-binding</keyword>
<evidence type="ECO:0000313" key="11">
    <source>
        <dbReference type="EMBL" id="VDN02660.1"/>
    </source>
</evidence>
<organism evidence="13">
    <name type="scientific">Thelazia callipaeda</name>
    <name type="common">Oriental eyeworm</name>
    <name type="synonym">Parasitic nematode</name>
    <dbReference type="NCBI Taxonomy" id="103827"/>
    <lineage>
        <taxon>Eukaryota</taxon>
        <taxon>Metazoa</taxon>
        <taxon>Ecdysozoa</taxon>
        <taxon>Nematoda</taxon>
        <taxon>Chromadorea</taxon>
        <taxon>Rhabditida</taxon>
        <taxon>Spirurina</taxon>
        <taxon>Spiruromorpha</taxon>
        <taxon>Thelazioidea</taxon>
        <taxon>Thelaziidae</taxon>
        <taxon>Thelazia</taxon>
    </lineage>
</organism>
<dbReference type="EMBL" id="UYYF01004338">
    <property type="protein sequence ID" value="VDN02660.1"/>
    <property type="molecule type" value="Genomic_DNA"/>
</dbReference>
<evidence type="ECO:0000256" key="1">
    <source>
        <dbReference type="ARBA" id="ARBA00001936"/>
    </source>
</evidence>
<dbReference type="Proteomes" id="UP000276776">
    <property type="component" value="Unassembled WGS sequence"/>
</dbReference>
<dbReference type="PANTHER" id="PTHR46485:SF5">
    <property type="entry name" value="CENTER DIVIDER, ISOFORM A"/>
    <property type="match status" value="1"/>
</dbReference>
<comment type="cofactor">
    <cofactor evidence="1">
        <name>Mn(2+)</name>
        <dbReference type="ChEBI" id="CHEBI:29035"/>
    </cofactor>
</comment>
<keyword evidence="4" id="KW-0808">Transferase</keyword>
<dbReference type="GO" id="GO:0030036">
    <property type="term" value="P:actin cytoskeleton organization"/>
    <property type="evidence" value="ECO:0007669"/>
    <property type="project" value="TreeGrafter"/>
</dbReference>
<comment type="cofactor">
    <cofactor evidence="2">
        <name>Mg(2+)</name>
        <dbReference type="ChEBI" id="CHEBI:18420"/>
    </cofactor>
</comment>
<dbReference type="Gene3D" id="1.10.510.10">
    <property type="entry name" value="Transferase(Phosphotransferase) domain 1"/>
    <property type="match status" value="1"/>
</dbReference>
<accession>A0A0N5CYB1</accession>
<keyword evidence="7 9" id="KW-0067">ATP-binding</keyword>
<evidence type="ECO:0000313" key="12">
    <source>
        <dbReference type="Proteomes" id="UP000276776"/>
    </source>
</evidence>
<keyword evidence="6" id="KW-0418">Kinase</keyword>
<dbReference type="GO" id="GO:0004674">
    <property type="term" value="F:protein serine/threonine kinase activity"/>
    <property type="evidence" value="ECO:0007669"/>
    <property type="project" value="UniProtKB-KW"/>
</dbReference>
<evidence type="ECO:0000256" key="8">
    <source>
        <dbReference type="ARBA" id="ARBA00023211"/>
    </source>
</evidence>
<evidence type="ECO:0000256" key="2">
    <source>
        <dbReference type="ARBA" id="ARBA00001946"/>
    </source>
</evidence>
<keyword evidence="8" id="KW-0464">Manganese</keyword>
<dbReference type="GO" id="GO:0005524">
    <property type="term" value="F:ATP binding"/>
    <property type="evidence" value="ECO:0007669"/>
    <property type="project" value="UniProtKB-UniRule"/>
</dbReference>
<evidence type="ECO:0000256" key="3">
    <source>
        <dbReference type="ARBA" id="ARBA00022527"/>
    </source>
</evidence>
<dbReference type="InterPro" id="IPR017441">
    <property type="entry name" value="Protein_kinase_ATP_BS"/>
</dbReference>
<dbReference type="Pfam" id="PF00069">
    <property type="entry name" value="Pkinase"/>
    <property type="match status" value="1"/>
</dbReference>
<dbReference type="GO" id="GO:0005737">
    <property type="term" value="C:cytoplasm"/>
    <property type="evidence" value="ECO:0007669"/>
    <property type="project" value="TreeGrafter"/>
</dbReference>
<dbReference type="STRING" id="103827.A0A0N5CYB1"/>
<gene>
    <name evidence="11" type="ORF">TCLT_LOCUS5415</name>
</gene>
<keyword evidence="3" id="KW-0723">Serine/threonine-protein kinase</keyword>
<dbReference type="InterPro" id="IPR011009">
    <property type="entry name" value="Kinase-like_dom_sf"/>
</dbReference>
<dbReference type="GO" id="GO:0046872">
    <property type="term" value="F:metal ion binding"/>
    <property type="evidence" value="ECO:0007669"/>
    <property type="project" value="UniProtKB-KW"/>
</dbReference>